<organism evidence="2 3">
    <name type="scientific">Brachionus calyciflorus</name>
    <dbReference type="NCBI Taxonomy" id="104777"/>
    <lineage>
        <taxon>Eukaryota</taxon>
        <taxon>Metazoa</taxon>
        <taxon>Spiralia</taxon>
        <taxon>Gnathifera</taxon>
        <taxon>Rotifera</taxon>
        <taxon>Eurotatoria</taxon>
        <taxon>Monogononta</taxon>
        <taxon>Pseudotrocha</taxon>
        <taxon>Ploima</taxon>
        <taxon>Brachionidae</taxon>
        <taxon>Brachionus</taxon>
    </lineage>
</organism>
<sequence>MSSTSQSPLSTSQSLPSTSQSPPSYIQIKAKKSKDFNPTPPEKKPKVHSNDNILFMDSGLFLLENQ</sequence>
<name>A0A814AXW4_9BILA</name>
<reference evidence="2" key="1">
    <citation type="submission" date="2021-02" db="EMBL/GenBank/DDBJ databases">
        <authorList>
            <person name="Nowell W R."/>
        </authorList>
    </citation>
    <scope>NUCLEOTIDE SEQUENCE</scope>
    <source>
        <strain evidence="2">Ploen Becks lab</strain>
    </source>
</reference>
<dbReference type="EMBL" id="CAJNOC010002205">
    <property type="protein sequence ID" value="CAF0919189.1"/>
    <property type="molecule type" value="Genomic_DNA"/>
</dbReference>
<protein>
    <submittedName>
        <fullName evidence="2">Uncharacterized protein</fullName>
    </submittedName>
</protein>
<proteinExistence type="predicted"/>
<dbReference type="AlphaFoldDB" id="A0A814AXW4"/>
<gene>
    <name evidence="2" type="ORF">OXX778_LOCUS12295</name>
</gene>
<evidence type="ECO:0000313" key="3">
    <source>
        <dbReference type="Proteomes" id="UP000663879"/>
    </source>
</evidence>
<feature type="region of interest" description="Disordered" evidence="1">
    <location>
        <begin position="1"/>
        <end position="51"/>
    </location>
</feature>
<dbReference type="Proteomes" id="UP000663879">
    <property type="component" value="Unassembled WGS sequence"/>
</dbReference>
<evidence type="ECO:0000313" key="2">
    <source>
        <dbReference type="EMBL" id="CAF0919189.1"/>
    </source>
</evidence>
<comment type="caution">
    <text evidence="2">The sequence shown here is derived from an EMBL/GenBank/DDBJ whole genome shotgun (WGS) entry which is preliminary data.</text>
</comment>
<evidence type="ECO:0000256" key="1">
    <source>
        <dbReference type="SAM" id="MobiDB-lite"/>
    </source>
</evidence>
<keyword evidence="3" id="KW-1185">Reference proteome</keyword>
<feature type="compositionally biased region" description="Low complexity" evidence="1">
    <location>
        <begin position="1"/>
        <end position="24"/>
    </location>
</feature>
<accession>A0A814AXW4</accession>